<feature type="compositionally biased region" description="Polar residues" evidence="9">
    <location>
        <begin position="5589"/>
        <end position="5599"/>
    </location>
</feature>
<feature type="compositionally biased region" description="Low complexity" evidence="9">
    <location>
        <begin position="50"/>
        <end position="68"/>
    </location>
</feature>
<feature type="region of interest" description="Disordered" evidence="9">
    <location>
        <begin position="3994"/>
        <end position="4013"/>
    </location>
</feature>
<comment type="subcellular location">
    <subcellularLocation>
        <location evidence="1">Nucleus</location>
        <location evidence="1">Nucleolus</location>
    </subcellularLocation>
    <subcellularLocation>
        <location evidence="2">Nucleus</location>
        <location evidence="2">Nucleoplasm</location>
    </subcellularLocation>
</comment>
<dbReference type="PANTHER" id="PTHR48103:SF2">
    <property type="entry name" value="MIDASIN"/>
    <property type="match status" value="1"/>
</dbReference>
<dbReference type="Pfam" id="PF17867">
    <property type="entry name" value="AAA_lid_7"/>
    <property type="match status" value="2"/>
</dbReference>
<feature type="compositionally biased region" description="Basic and acidic residues" evidence="9">
    <location>
        <begin position="4001"/>
        <end position="4013"/>
    </location>
</feature>
<evidence type="ECO:0000259" key="10">
    <source>
        <dbReference type="PROSITE" id="PS50234"/>
    </source>
</evidence>
<feature type="compositionally biased region" description="Acidic residues" evidence="9">
    <location>
        <begin position="5206"/>
        <end position="5221"/>
    </location>
</feature>
<feature type="region of interest" description="Disordered" evidence="9">
    <location>
        <begin position="5015"/>
        <end position="5612"/>
    </location>
</feature>
<evidence type="ECO:0000313" key="12">
    <source>
        <dbReference type="Proteomes" id="UP001530293"/>
    </source>
</evidence>
<dbReference type="InterPro" id="IPR003593">
    <property type="entry name" value="AAA+_ATPase"/>
</dbReference>
<dbReference type="PANTHER" id="PTHR48103">
    <property type="entry name" value="MIDASIN-RELATED"/>
    <property type="match status" value="1"/>
</dbReference>
<reference evidence="11 12" key="1">
    <citation type="submission" date="2024-10" db="EMBL/GenBank/DDBJ databases">
        <title>Updated reference genomes for cyclostephanoid diatoms.</title>
        <authorList>
            <person name="Roberts W.R."/>
            <person name="Alverson A.J."/>
        </authorList>
    </citation>
    <scope>NUCLEOTIDE SEQUENCE [LARGE SCALE GENOMIC DNA]</scope>
    <source>
        <strain evidence="11 12">AJA232-27</strain>
    </source>
</reference>
<gene>
    <name evidence="11" type="ORF">ACHAWU_004009</name>
</gene>
<evidence type="ECO:0000256" key="6">
    <source>
        <dbReference type="ARBA" id="ARBA00022840"/>
    </source>
</evidence>
<feature type="region of interest" description="Disordered" evidence="9">
    <location>
        <begin position="1378"/>
        <end position="1399"/>
    </location>
</feature>
<feature type="compositionally biased region" description="Basic and acidic residues" evidence="9">
    <location>
        <begin position="5063"/>
        <end position="5079"/>
    </location>
</feature>
<feature type="compositionally biased region" description="Polar residues" evidence="9">
    <location>
        <begin position="307"/>
        <end position="318"/>
    </location>
</feature>
<evidence type="ECO:0000256" key="7">
    <source>
        <dbReference type="ARBA" id="ARBA00023186"/>
    </source>
</evidence>
<evidence type="ECO:0000256" key="5">
    <source>
        <dbReference type="ARBA" id="ARBA00022741"/>
    </source>
</evidence>
<evidence type="ECO:0000256" key="8">
    <source>
        <dbReference type="ARBA" id="ARBA00023242"/>
    </source>
</evidence>
<feature type="compositionally biased region" description="Basic and acidic residues" evidence="9">
    <location>
        <begin position="846"/>
        <end position="861"/>
    </location>
</feature>
<feature type="compositionally biased region" description="Basic and acidic residues" evidence="9">
    <location>
        <begin position="5600"/>
        <end position="5609"/>
    </location>
</feature>
<dbReference type="InterPro" id="IPR036465">
    <property type="entry name" value="vWFA_dom_sf"/>
</dbReference>
<feature type="compositionally biased region" description="Basic and acidic residues" evidence="9">
    <location>
        <begin position="5094"/>
        <end position="5114"/>
    </location>
</feature>
<dbReference type="InterPro" id="IPR040848">
    <property type="entry name" value="AAA_lid_7"/>
</dbReference>
<evidence type="ECO:0000313" key="11">
    <source>
        <dbReference type="EMBL" id="KAL3764197.1"/>
    </source>
</evidence>
<feature type="compositionally biased region" description="Acidic residues" evidence="9">
    <location>
        <begin position="5284"/>
        <end position="5309"/>
    </location>
</feature>
<evidence type="ECO:0000256" key="3">
    <source>
        <dbReference type="ARBA" id="ARBA00007188"/>
    </source>
</evidence>
<keyword evidence="12" id="KW-1185">Reference proteome</keyword>
<feature type="compositionally biased region" description="Basic and acidic residues" evidence="9">
    <location>
        <begin position="5331"/>
        <end position="5340"/>
    </location>
</feature>
<comment type="caution">
    <text evidence="11">The sequence shown here is derived from an EMBL/GenBank/DDBJ whole genome shotgun (WGS) entry which is preliminary data.</text>
</comment>
<dbReference type="InterPro" id="IPR041190">
    <property type="entry name" value="Midasin_AAA_lid_5"/>
</dbReference>
<dbReference type="SUPFAM" id="SSF53300">
    <property type="entry name" value="vWA-like"/>
    <property type="match status" value="1"/>
</dbReference>
<feature type="compositionally biased region" description="Acidic residues" evidence="9">
    <location>
        <begin position="5571"/>
        <end position="5586"/>
    </location>
</feature>
<proteinExistence type="inferred from homology"/>
<feature type="region of interest" description="Disordered" evidence="9">
    <location>
        <begin position="846"/>
        <end position="870"/>
    </location>
</feature>
<name>A0ABD3MPQ6_9STRA</name>
<comment type="similarity">
    <text evidence="3">Belongs to the midasin family.</text>
</comment>
<dbReference type="GO" id="GO:0005730">
    <property type="term" value="C:nucleolus"/>
    <property type="evidence" value="ECO:0007669"/>
    <property type="project" value="UniProtKB-SubCell"/>
</dbReference>
<feature type="region of interest" description="Disordered" evidence="9">
    <location>
        <begin position="1877"/>
        <end position="1896"/>
    </location>
</feature>
<protein>
    <recommendedName>
        <fullName evidence="4">Midasin</fullName>
    </recommendedName>
</protein>
<sequence>MECEDTISIVAADTDNSGGGSTNHDSITIAYLHRMIYYASALAHSDDSSRNNNTTTTSTSTSLENPSTTIPPMTMKVMDGESLVNILARELLLAADPTNLRSSLLIPTPFLLPGEEQRMIHDDAQIANDDAADGDVDLMHEDVDDDDDEMNFLPYKIDLRQVKGGRPRNPTRIDALRSILRSLAPVALDVAARVSCHVLLANRSARNQIKSEGDDGATMEEDFDSTTTTTTTIAAAKQERLRAFVLFGYWLPFAPQLAPIISDLFGEYHRFQDGGGEYNNEKNDDGCPLALLPFIAKMKLKLQQSRSGTATALPQSRNQPEHTVEEAETAVVVSEAAHDLLNIYCNKRYEHEFVRKWWNWDSSLFLLIHAGDCGSRSSNKDSSKFVDADADDADGDVVMDSKDTTDENNNNTDKPLTFFIGGYSPDTTAPHCASRWRNPTFQMKWFATRAVGALFALRPLPLSNFLKELDVYENAVPFVRHPWTIDMEDATCENNLMRGVGRVVLPKVENVKVKFGHDEKEAYAYYEPSDSPTAAVEIPAEEEELDDEYTFELPSIEVVRKAIPLHPSLVHVGRGVLIPRRGSVASYDRWCQLSLTHDTPQAEGLNSSCCFVPTHTTMKNMSLLGIAMSSDPHPPPILICGPSGSGKSSLVREMSRLCSSFASEMNQRSTTAHHSSQEDELLELHVDEETDSKTLLGSFVATDIPGEFVWMAGPLTSAARLGRWVLIEDVDKCPEEIQAALVRLFEERILPLGVGKEEKCHPRFRLFGTLVTSINSSSNTAATKTRRKSSTSIGAGTTRILHPNLWRKVHVDPLPFIELREVGRMLHPNLPHSVADAVLDVVRKLDKSGRGDDNPTDEPRQADNSTGFDKDILGHGARHASVREFIKLLSRISASIHFEPGCDYTTEAQRLMCLADTVDVFAMSCPHVEKRRNFICQIGAPTWGLTADAAMRYIESRIPTISCGAHDNRRIEIGRARLLALKREDDENDTSAPGKRRNFAETNHALRLIESIAVCASQNEPALLVGETGCGKTTLVQRLANLTGRTLIVQNLSLQTDSTDLLGGYKPLEMRYVARGVYDKFVELFVSSFSRSQNAQFLNYVLTAFEKNDWKKLAQCFLKAASMGENKMRELSRKGNSDAIIHYWAEFRLVAERFERQRIASESGLAFLFTEGALVDAIRTGKWVLLDEINLASSETLQRLCGLLDDSHGSITLTEKGDAEALCRHPDFRLFAAMNPATDAGKKDLPSSIRSRFTEIYVDELVDPVQLRSVAARYLDGAVTTNGVPLEHSESVTSSVEVYLRCRLLSDQSLVDGGGQKPRYTMRTLCRTLSAARNLITQQRFSPQRAILEGFQLAFEGSLDLPSREIINKQFTTFLPNSVSYKERDHPGRRPDGRNGSNNHVLIKPFWIKSGNEQQSDWADPASSSNGKPKFVLTPSASSNLRRLCQAVASGPWSILLEGPTSAGKTTLVEYLAARCGHKCVRINNHEHTDIQEYTGSYAADSKGNISFQEGILVQALRRGSHWVILDELNLAPSDVLEALNRLLDDNRELYLAEINEAVKPHENFRLFATQNPAGAYGGRKPLSRAFRNRFVEIHMSDIPEDEMVIILERRCGCPPTHAKLLVNVMKSLRQRRSRTGIFRGKDGLITPRDLLRWAGRGSTSKMELAEEGYMLLAERLRIDEEKDVVRSVIEKELKVTINMADVYYGEKSEGRQLLVHALPHTSSLSASGLTVNSIAPTQSMMRLLTLVMRCVKQKEPVLLVGDTGCGKTTVVQLLSIILQRQLTVINCHASTETGDILGGFRPVRARQTIAQSIIEKCTELVQNWTDSSFRIDAFAPPIIHQYTPSQLRDLPHESPKEVIEFLRKLVSICRQSNGLSAKSSKSENEDKSAKKRRKLSKGNIVVDSIPTFTKPDPAHCQKVESAYNEVERLYQKYVALFEWADGPLVRSMKDGSLLLLDEMNLAEDAVLERLNSVLEPSRTLTLAEKGGDGPSCVHASDCVTQTSSEIRAHDKFRIFATMNPGGDFGKRELSPALRSRFTEIWVPPVSHMSDIDLVLERSFLSAMDQNSIQDASVVSGMLDIRQMMLDYFNWFNVDVCEDPNSFCNDFKLSLRDVLSWARFIADVTLKSKNIDVYYAYAHGASLMHLDGLGLGTGVSNQDATVTRNKAKEFLLRQISHQGARDVSGFQDELEGTIESIVSTNDCFGIKPFTIPIGNEAIPANLGFNLSAPTTGLNLRRVLRGMQILKPILLEGSPGVGKTSLILALAKASGHHLVRINLSEQTDVSDLMGSDVPYSGESDADGIPSTSSFRWSDGVLLKAIKRGDWVLLDELNLASQSVLEGLNSCLDHRASVYIPELGRSFDCPPTFRIFAAQNPLAQGGGRKGLPKSFLNRFTKVYIEALTKDDIFSIAMAQFPSVPEEIVRKMIEFNEGVQFDIDSRVYGQHGSPWEFNLRDIFRWCQLMQSSGSQLSFDCAEKYADMLYTQRLRNDHDRSLICKRFSSHFGPFMTKSRPTLKVTDKHVIVGTTILERILSNSHWSAIPTLESEPDISESLLRPMEAIACCVRMNWPCLLVGPSSSGKSALLRTLADACNVHIETLAMSSSTDVTELIGCYEQTDPLEEFRESLLATKRLYESSCLTGKIDVDSLQTINNHFRQLSVEILKKEERIALDDNALVHAMDKLVGCFESVARLNPELESFSCHILSARQYLTSLKHKKSMKSNPNDQPPFRWNDGILVQAMERGYWLHLENVNFCPSSVLDRLNPLMEFGGELVVTECGLSDEDQNSKPKVIKPHPNFRLFLSMNASSHGEVSRAMRNRCVEVCVLPPASTTSQDQSISDKRGPNTIDALTALWDVEVKSQNTGHYMVTAHHKDCQKSIELQEESRSVKALKEWGGLFIGLLKRGMSQSSLSVAHRILYELHDNGSSDDMELKLSTTGLTASTSTRGDLGCHPNAAQIVRDSRLIKTMTSATIGRTIESLEQFMILTSKSYSQCKLGRHQHQHAALKRQAISRLMELVSLHHGSEVPSYFDGFCTKTATEIKVVALMLLVASQDRKSLASRVSQLLEESTTYLQLSRLDTLPLPGDMSVIAVSYFMSSKRIDTSVVSCPVTPLLFPLFQNLDIFLLQQGTNDTIQSAYELLRLYRDRLWRFLKRTRFLGARTNSKIGFMYTGFLVNYCWVKKSFAKYRQSLQGVSSNTGIDSDHLLRRLVLWFEFIDDTMQECTGGSISSSDFFWKKGGHPILPSDMDSIEVLNNLNVMSTSCTLADESLGLTRIASGQFSPQIDLKQLLTSNHPSLFVHKQFSAELLGALAMTFWASTDETKGLMSSRHSVNIAPQVLSKRFMDSKTDFIANVQLATIDTSIRTIDNALDMDSIKSMIGEHTRNVQNSDVFLKNLVSRFGEIQAAQLGEILCTSEEAAIIGELTKVLRQSQWPFLANITEDLRSLRHGIKSFIEKTLSHTHWSVCDLRPYQTLLWALESETTSGDTLHQIIRSTLHRMLFSHNNHMWCNTYNDLECVSAHLVGPSIWNKDDTDAPKPMNSSLLGLSFRNGILSSCAGPTRRGMNVGRSAMFRLLRLPSTHATSAYMTMENSDARQAQASKLLGLFASQKQLETFENQANMIKYLFWSVFDVFKDMFGHVHHLELKNILDAQFIETSDIEAVFKKCESKSIQAITSLAIPLIENIHGMNKSKVGSSLWKRHAARGWIFLGLIRLNLLVPSAPIDPGRKPAAKVDELDWFLQDIRTNLLSYSLHYGLSHGDFAPDTQSTRYLFALSDVTMKKRSNQEKKIIERPLDAPPFQDLFREIHHFCKTVASPSSVLALIDSIENDCGGLRFRSYEVNWQCSASSFCTRLTAVYSMYEDIAIPCINEIRAIQRGLRELALTNQAECQPSRLLVEAQDELMKYPFGNIRVACRLTEECYSSVLKKLLEQSGSDAENGRKQDTMIIHRYINLATLTRIQMNQLMHCRMDMRGGILREVNSIFSSLAQLPEEIVESEATTSSKRETNEVEKEEKEFREYFPDHGAEFERIVASLHDEMDDDGLREDKNKDRHSDVAATSQLSDSDLSFVVSLHAELFSGRIEKIDDNVRLRAFRRSYEAASQLGHFTEWLTKSEGGDPSCTGSHLLALALKCSIEKMASLGDFHNDPLPAEAIKADLPLRNLLLRVGQLLRAFPGHAVLVALGQVVERVRQLDIQGVALGKVMSGLEVILRKAQDWEQHASQHVTLGKPLKDIGGLVASWRKIELHSWSCLLTVREKQRSMLAKRHWSRLYSLIHKQRDSIDNADFSSASRRMLVLSPNWVWKGHPELSVDPTIDIEINGIDDLAKVLDTFLLTSTIAEFKARLDLVKSFANELKNELKVYGMKRHKLAMLLQSLCNHYSRFVPLLMQTKDTLREPIEKCLKDEVKLAKWDEQSYYALAESSEKNHRKLMKFLRDYDKALDTTVLSILEQNYAFGIRSINQSQAGDHEPITTVPGDSALFPELTHAETKDEARKIPQREVNASDLSWKDTIQDISSDDCQAAGLVNCVDKYVLKIGHYATKMESIIPHRNAHAYDAAIIATDISDSIFTRINSLRQPKMTKQVKQRALVDLFKCLKDQGYSSMKWSVPSNIRDSFDMLQLPIPSFDISPWDSGASTNLERGESYFHRCQVEISRLRFEIAMLGSQYMSLREMTLMQGYSDYILFMVSQQRCMIATMIQAVNDIDSLVHSYGNISDSLPIRQTELSKKSICFEKSLFTLTEGIRQLILLVRSSLPLFHSESIRGRVHDTVAILTSCATSIEENYAACNGSLPITSAQIQHIRKNMACILDEVKSKMLSCIEKCDGKLPMAIFDSCMLNVNQTLNLALSFDEDDNPSNSTATTDAERPKFELLSSLVQSTLIAVQTMCPNKSSNKPPATTCKKDRDDLLSSTLCQRHRDMLDEFKSLRLEKLYNDMSDASRALISIHDNASSANEVSRSLYARAIVNSFSLAKIGMQLIKAQLGDALFYFNKHSKFLYVLLRVFRVLVAKGFCSDDVSEGGDGNGNGDANDMKFEDDVEGTGMGEGDGKNDVTDELENEEQLLGLKGDDNKEAPSQERKELKEDEVDTGMEMEADFEGEKYDLPDNPDKQKDEKNSDNEEELDREMGNGEDPNEQVVDEKMWDNDEDDLQEMQQENEKFEENSKLAGDQIEDEMRTGDGNDDEGQKSDDAPDQDPKQSDTHQDERIDTETDQTEDMINDDTEDKYEDKNDVDVRNVENGDSGGGEEEKENEDEVDMNDLSLDDGDEGSPCSAEENPGNAELDACENPVEEEEEVDPDAANDVDECDEGMEEPDATRGIGEGGVVADESEDLNEKEENKGDETHITPPPKNQYDSKDALGIAAKDGQDAVAETDDNKPDPENNENSGGEATESRGAEETSANKSKGAGGSGNDNSWKSGRDEERNNESQTDIDQIPNPFRSPGDAEQFWHKKLNMIQDRQQDQEQPSEQSSQEQPEEEGKEKDGQFEYTQEGEDHRGQVLGVADEDQAKQLEDHSDDDFETGNPDVDKKCTDTDSKRYNQEQLHSSSIVNNDTVEQSQSPPQLDSDDAVQKEADVSSDVEDQEVISTEEDTLPKTNRAMTDATQIRDDGHDKEDDYDSDGDICEMDITEELTQTDIQQAREYWQTIQTETNNLSRRLCEKLRLVMEPLVATKLRGDYRTGKRVNMKRIIGYIASGYRKDKIWLRRTKPAKRDYKVLIAVDDSESMQKSRAGDMALRALATLANGMSQLEIGQLGIASFGEDMKLLHPFNIPFTAESGVNIVSNFKFDAKRTRTALCVESSIAALESAHSVSSSMQLVFMISDGRIERDSRSKLRRLIRQMSEKNMLMVMIIVEGEESSSSNSNDGSILNMKEVSFVNGKPKIKHFIEDYPFPYYLVVGDLAALPEILGDCLRQWFEMLAQIQNAV</sequence>
<feature type="compositionally biased region" description="Basic and acidic residues" evidence="9">
    <location>
        <begin position="5169"/>
        <end position="5205"/>
    </location>
</feature>
<keyword evidence="6" id="KW-0067">ATP-binding</keyword>
<feature type="compositionally biased region" description="Low complexity" evidence="9">
    <location>
        <begin position="5459"/>
        <end position="5469"/>
    </location>
</feature>
<evidence type="ECO:0000256" key="9">
    <source>
        <dbReference type="SAM" id="MobiDB-lite"/>
    </source>
</evidence>
<feature type="region of interest" description="Disordered" evidence="9">
    <location>
        <begin position="307"/>
        <end position="327"/>
    </location>
</feature>
<dbReference type="SUPFAM" id="SSF52540">
    <property type="entry name" value="P-loop containing nucleoside triphosphate hydrolases"/>
    <property type="match status" value="6"/>
</dbReference>
<dbReference type="InterPro" id="IPR011704">
    <property type="entry name" value="ATPase_dyneun-rel_AAA"/>
</dbReference>
<dbReference type="Proteomes" id="UP001530293">
    <property type="component" value="Unassembled WGS sequence"/>
</dbReference>
<keyword evidence="5" id="KW-0547">Nucleotide-binding</keyword>
<dbReference type="SMART" id="SM00382">
    <property type="entry name" value="AAA"/>
    <property type="match status" value="6"/>
</dbReference>
<accession>A0ABD3MPQ6</accession>
<feature type="compositionally biased region" description="Basic and acidic residues" evidence="9">
    <location>
        <begin position="5521"/>
        <end position="5535"/>
    </location>
</feature>
<keyword evidence="7" id="KW-0143">Chaperone</keyword>
<dbReference type="InterPro" id="IPR002035">
    <property type="entry name" value="VWF_A"/>
</dbReference>
<dbReference type="PROSITE" id="PS50234">
    <property type="entry name" value="VWFA"/>
    <property type="match status" value="1"/>
</dbReference>
<feature type="region of interest" description="Disordered" evidence="9">
    <location>
        <begin position="45"/>
        <end position="71"/>
    </location>
</feature>
<feature type="domain" description="VWFA" evidence="10">
    <location>
        <begin position="5710"/>
        <end position="5907"/>
    </location>
</feature>
<feature type="compositionally biased region" description="Polar residues" evidence="9">
    <location>
        <begin position="5536"/>
        <end position="5558"/>
    </location>
</feature>
<dbReference type="GO" id="GO:0005654">
    <property type="term" value="C:nucleoplasm"/>
    <property type="evidence" value="ECO:0007669"/>
    <property type="project" value="UniProtKB-SubCell"/>
</dbReference>
<dbReference type="PIRSF" id="PIRSF010340">
    <property type="entry name" value="Midasin"/>
    <property type="match status" value="1"/>
</dbReference>
<dbReference type="EMBL" id="JALLBG020000108">
    <property type="protein sequence ID" value="KAL3764197.1"/>
    <property type="molecule type" value="Genomic_DNA"/>
</dbReference>
<dbReference type="GO" id="GO:0005524">
    <property type="term" value="F:ATP binding"/>
    <property type="evidence" value="ECO:0007669"/>
    <property type="project" value="UniProtKB-KW"/>
</dbReference>
<dbReference type="FunFam" id="3.40.50.300:FF:001384">
    <property type="entry name" value="Midasin"/>
    <property type="match status" value="1"/>
</dbReference>
<dbReference type="Pfam" id="PF17865">
    <property type="entry name" value="AAA_lid_5"/>
    <property type="match status" value="1"/>
</dbReference>
<feature type="compositionally biased region" description="Acidic residues" evidence="9">
    <location>
        <begin position="5080"/>
        <end position="5093"/>
    </location>
</feature>
<dbReference type="GO" id="GO:0042254">
    <property type="term" value="P:ribosome biogenesis"/>
    <property type="evidence" value="ECO:0007669"/>
    <property type="project" value="UniProtKB-ARBA"/>
</dbReference>
<dbReference type="InterPro" id="IPR027417">
    <property type="entry name" value="P-loop_NTPase"/>
</dbReference>
<dbReference type="Pfam" id="PF07728">
    <property type="entry name" value="AAA_5"/>
    <property type="match status" value="8"/>
</dbReference>
<organism evidence="11 12">
    <name type="scientific">Discostella pseudostelligera</name>
    <dbReference type="NCBI Taxonomy" id="259834"/>
    <lineage>
        <taxon>Eukaryota</taxon>
        <taxon>Sar</taxon>
        <taxon>Stramenopiles</taxon>
        <taxon>Ochrophyta</taxon>
        <taxon>Bacillariophyta</taxon>
        <taxon>Coscinodiscophyceae</taxon>
        <taxon>Thalassiosirophycidae</taxon>
        <taxon>Stephanodiscales</taxon>
        <taxon>Stephanodiscaceae</taxon>
        <taxon>Discostella</taxon>
    </lineage>
</organism>
<evidence type="ECO:0000256" key="2">
    <source>
        <dbReference type="ARBA" id="ARBA00004642"/>
    </source>
</evidence>
<dbReference type="FunFam" id="3.40.50.300:FF:000142">
    <property type="entry name" value="Midasin"/>
    <property type="match status" value="1"/>
</dbReference>
<feature type="compositionally biased region" description="Basic and acidic residues" evidence="9">
    <location>
        <begin position="1381"/>
        <end position="1393"/>
    </location>
</feature>
<dbReference type="Gene3D" id="3.40.50.410">
    <property type="entry name" value="von Willebrand factor, type A domain"/>
    <property type="match status" value="1"/>
</dbReference>
<feature type="compositionally biased region" description="Acidic residues" evidence="9">
    <location>
        <begin position="5240"/>
        <end position="5263"/>
    </location>
</feature>
<evidence type="ECO:0000256" key="4">
    <source>
        <dbReference type="ARBA" id="ARBA00017143"/>
    </source>
</evidence>
<dbReference type="InterPro" id="IPR012099">
    <property type="entry name" value="Midasin"/>
</dbReference>
<keyword evidence="8" id="KW-0539">Nucleus</keyword>
<feature type="compositionally biased region" description="Basic and acidic residues" evidence="9">
    <location>
        <begin position="5222"/>
        <end position="5234"/>
    </location>
</feature>
<evidence type="ECO:0000256" key="1">
    <source>
        <dbReference type="ARBA" id="ARBA00004604"/>
    </source>
</evidence>
<dbReference type="Gene3D" id="3.40.50.300">
    <property type="entry name" value="P-loop containing nucleotide triphosphate hydrolases"/>
    <property type="match status" value="7"/>
</dbReference>
<dbReference type="CDD" id="cd00009">
    <property type="entry name" value="AAA"/>
    <property type="match status" value="1"/>
</dbReference>